<evidence type="ECO:0000313" key="3">
    <source>
        <dbReference type="Proteomes" id="UP001597549"/>
    </source>
</evidence>
<dbReference type="Proteomes" id="UP001597549">
    <property type="component" value="Unassembled WGS sequence"/>
</dbReference>
<organism evidence="2 3">
    <name type="scientific">Flavobacterium ardleyense</name>
    <dbReference type="NCBI Taxonomy" id="2038737"/>
    <lineage>
        <taxon>Bacteria</taxon>
        <taxon>Pseudomonadati</taxon>
        <taxon>Bacteroidota</taxon>
        <taxon>Flavobacteriia</taxon>
        <taxon>Flavobacteriales</taxon>
        <taxon>Flavobacteriaceae</taxon>
        <taxon>Flavobacterium</taxon>
    </lineage>
</organism>
<dbReference type="InterPro" id="IPR045619">
    <property type="entry name" value="DUF6443"/>
</dbReference>
<dbReference type="InterPro" id="IPR022385">
    <property type="entry name" value="Rhs_assc_core"/>
</dbReference>
<comment type="caution">
    <text evidence="2">The sequence shown here is derived from an EMBL/GenBank/DDBJ whole genome shotgun (WGS) entry which is preliminary data.</text>
</comment>
<protein>
    <submittedName>
        <fullName evidence="2">DUF6443 domain-containing protein</fullName>
    </submittedName>
</protein>
<name>A0ABW5Z5G3_9FLAO</name>
<accession>A0ABW5Z5G3</accession>
<evidence type="ECO:0000313" key="2">
    <source>
        <dbReference type="EMBL" id="MFD2907963.1"/>
    </source>
</evidence>
<proteinExistence type="predicted"/>
<gene>
    <name evidence="2" type="ORF">ACFSX9_04370</name>
</gene>
<dbReference type="RefSeq" id="WP_379804880.1">
    <property type="nucleotide sequence ID" value="NZ_JBHUOL010000010.1"/>
</dbReference>
<dbReference type="Gene3D" id="2.180.10.10">
    <property type="entry name" value="RHS repeat-associated core"/>
    <property type="match status" value="1"/>
</dbReference>
<evidence type="ECO:0000259" key="1">
    <source>
        <dbReference type="Pfam" id="PF20041"/>
    </source>
</evidence>
<keyword evidence="3" id="KW-1185">Reference proteome</keyword>
<dbReference type="NCBIfam" id="TIGR03696">
    <property type="entry name" value="Rhs_assc_core"/>
    <property type="match status" value="1"/>
</dbReference>
<dbReference type="Pfam" id="PF20041">
    <property type="entry name" value="DUF6443"/>
    <property type="match status" value="1"/>
</dbReference>
<dbReference type="EMBL" id="JBHUOL010000010">
    <property type="protein sequence ID" value="MFD2907963.1"/>
    <property type="molecule type" value="Genomic_DNA"/>
</dbReference>
<reference evidence="3" key="1">
    <citation type="journal article" date="2019" name="Int. J. Syst. Evol. Microbiol.">
        <title>The Global Catalogue of Microorganisms (GCM) 10K type strain sequencing project: providing services to taxonomists for standard genome sequencing and annotation.</title>
        <authorList>
            <consortium name="The Broad Institute Genomics Platform"/>
            <consortium name="The Broad Institute Genome Sequencing Center for Infectious Disease"/>
            <person name="Wu L."/>
            <person name="Ma J."/>
        </authorList>
    </citation>
    <scope>NUCLEOTIDE SEQUENCE [LARGE SCALE GENOMIC DNA]</scope>
    <source>
        <strain evidence="3">KCTC 52644</strain>
    </source>
</reference>
<sequence length="1195" mass="135298">MSNKLVYILFVLPFITLGQSLDQNHIKSTTYKKPTTQVNVDTANPADAVVQIGYFDGVGRPIQQIAYKQSNTGKDIVTYIEYDQFGRQIKEYLPYATTTFSLNYIDNATALSNLTDFYTDYNGGTSYPFSEKQFENSPLNRVFKQAAPGDTWKIYGGNEIKFDYQTNQASDGVKLFKAVASWNGLYKIYDVVISNPGNYAENQLYKNIIKDENWKPSNLKNNTTEEFKDKEGRVVLKRTYADMITDGVTIETAAKHDTYYIYDQYSNLSAVIPPLANGIATVPILNNLGYRYKYDYRNRLVEKKLPGKDWEFIIYDKLDRPVATGPAFTPYGGDAICWMITEYDIFGRVIQTGWKEMPVSEVDRNNNQESLNLGSNIFALAANNILTKNYYDNYTFPGAPSPTTTLTDVNLPLATNVKGMPTGSWVKVLDNPSSTTGETSYTLYDNKYRPVHSNTTNYLGGYTKVTSNLDWSGKTLYTVTKHKRTVADTELVVKDKFTYSSQDKLVLHKQRINQLPEELITKNSYDELGQLIAKNVGGLATAEPLGLQEVNYSYNVRGWLKTINNVENIDSDLFAFKINYDTPDSATPLFNGNISETLWKTSTDNKLRKYDYQYDQLNRLLKADYSKEGNTRFNSYLEQLSYDKNGNIQTLVRNGGTDADSQDVLPIDNLKYFYHPFQQNLLEKVLDKSNSPQGFNEQYDIINSDSNGLVDNTKDYTYDANGNMKTDANKGISGITYNHLDLPVQITLANGIINYLYSATGQKVRKKVTEGSTVTTTDYLSGFQYVNTNLQFFPHAEGYVNVVDGSSKIYNYVYQYKDHLGNVRVSYAATTNASQSQLTILEENHYYPFGLKHSGYNTTQYQFISPISGNNIAQLAPGETENNKYKYNGKELQDELGLNIYAMDMRQYDPAIARWIVQDPVVHFNYSPYNAFDSNPVFWADPSGADSESTQTDIFGRNRFLSNGMFIPMYERGNVADINNSSCATSSDDNVNSITHDDILNLYKNAEQNSASFYFFDETAKFAAVMNAYNLIMKFSMINEAASIVFANDSDELRKNLISINVSMKGVNKVTGDYTSFLHGNVKIDKNYNVIGTGGKDYFINYSTNTTILASKKDGFIGTNSETGKNMYDNTTTWGLGQDTFLAGHYAVSFSSKKNRGASGYDINFIGFRTNELRIRYVEYWREKIDEYVKIFQSK</sequence>
<feature type="domain" description="DUF6443" evidence="1">
    <location>
        <begin position="27"/>
        <end position="166"/>
    </location>
</feature>